<dbReference type="InterPro" id="IPR027417">
    <property type="entry name" value="P-loop_NTPase"/>
</dbReference>
<protein>
    <recommendedName>
        <fullName evidence="3">ABC transporter domain-containing protein</fullName>
    </recommendedName>
</protein>
<dbReference type="InterPro" id="IPR003439">
    <property type="entry name" value="ABC_transporter-like_ATP-bd"/>
</dbReference>
<evidence type="ECO:0000259" key="3">
    <source>
        <dbReference type="Pfam" id="PF00005"/>
    </source>
</evidence>
<gene>
    <name evidence="4" type="ORF">LCGC14_2370050</name>
</gene>
<reference evidence="4" key="1">
    <citation type="journal article" date="2015" name="Nature">
        <title>Complex archaea that bridge the gap between prokaryotes and eukaryotes.</title>
        <authorList>
            <person name="Spang A."/>
            <person name="Saw J.H."/>
            <person name="Jorgensen S.L."/>
            <person name="Zaremba-Niedzwiedzka K."/>
            <person name="Martijn J."/>
            <person name="Lind A.E."/>
            <person name="van Eijk R."/>
            <person name="Schleper C."/>
            <person name="Guy L."/>
            <person name="Ettema T.J."/>
        </authorList>
    </citation>
    <scope>NUCLEOTIDE SEQUENCE</scope>
</reference>
<dbReference type="PANTHER" id="PTHR43790">
    <property type="entry name" value="CARBOHYDRATE TRANSPORT ATP-BINDING PROTEIN MG119-RELATED"/>
    <property type="match status" value="1"/>
</dbReference>
<keyword evidence="2" id="KW-0067">ATP-binding</keyword>
<dbReference type="GO" id="GO:0005524">
    <property type="term" value="F:ATP binding"/>
    <property type="evidence" value="ECO:0007669"/>
    <property type="project" value="UniProtKB-KW"/>
</dbReference>
<dbReference type="InterPro" id="IPR050107">
    <property type="entry name" value="ABC_carbohydrate_import_ATPase"/>
</dbReference>
<proteinExistence type="predicted"/>
<sequence length="135" mass="15009">MANQVSSQDNKSYPIMKLTNISKTFTGIKAVDEVSLEINSGEILAVLGENGAGKSTLMKILSGIHQPEKGSIHINLNWFLRKQNMPQGLMPFRIFNPNKAIQIGIGMVYQHFKLIEPLTVRDNIMLGNEITIGRT</sequence>
<dbReference type="EMBL" id="LAZR01034913">
    <property type="protein sequence ID" value="KKL28946.1"/>
    <property type="molecule type" value="Genomic_DNA"/>
</dbReference>
<feature type="non-terminal residue" evidence="4">
    <location>
        <position position="135"/>
    </location>
</feature>
<dbReference type="PANTHER" id="PTHR43790:SF4">
    <property type="entry name" value="GUANOSINE IMPORT ATP-BINDING PROTEIN NUPO"/>
    <property type="match status" value="1"/>
</dbReference>
<dbReference type="Gene3D" id="3.40.50.300">
    <property type="entry name" value="P-loop containing nucleotide triphosphate hydrolases"/>
    <property type="match status" value="1"/>
</dbReference>
<accession>A0A0F9EGJ3</accession>
<feature type="domain" description="ABC transporter" evidence="3">
    <location>
        <begin position="32"/>
        <end position="123"/>
    </location>
</feature>
<evidence type="ECO:0000256" key="2">
    <source>
        <dbReference type="ARBA" id="ARBA00022840"/>
    </source>
</evidence>
<evidence type="ECO:0000256" key="1">
    <source>
        <dbReference type="ARBA" id="ARBA00022741"/>
    </source>
</evidence>
<dbReference type="AlphaFoldDB" id="A0A0F9EGJ3"/>
<dbReference type="GO" id="GO:0016887">
    <property type="term" value="F:ATP hydrolysis activity"/>
    <property type="evidence" value="ECO:0007669"/>
    <property type="project" value="InterPro"/>
</dbReference>
<dbReference type="SUPFAM" id="SSF52540">
    <property type="entry name" value="P-loop containing nucleoside triphosphate hydrolases"/>
    <property type="match status" value="1"/>
</dbReference>
<organism evidence="4">
    <name type="scientific">marine sediment metagenome</name>
    <dbReference type="NCBI Taxonomy" id="412755"/>
    <lineage>
        <taxon>unclassified sequences</taxon>
        <taxon>metagenomes</taxon>
        <taxon>ecological metagenomes</taxon>
    </lineage>
</organism>
<dbReference type="Pfam" id="PF00005">
    <property type="entry name" value="ABC_tran"/>
    <property type="match status" value="1"/>
</dbReference>
<comment type="caution">
    <text evidence="4">The sequence shown here is derived from an EMBL/GenBank/DDBJ whole genome shotgun (WGS) entry which is preliminary data.</text>
</comment>
<evidence type="ECO:0000313" key="4">
    <source>
        <dbReference type="EMBL" id="KKL28946.1"/>
    </source>
</evidence>
<keyword evidence="1" id="KW-0547">Nucleotide-binding</keyword>
<name>A0A0F9EGJ3_9ZZZZ</name>